<keyword evidence="1" id="KW-0812">Transmembrane</keyword>
<evidence type="ECO:0000256" key="1">
    <source>
        <dbReference type="SAM" id="Phobius"/>
    </source>
</evidence>
<reference evidence="2 3" key="1">
    <citation type="submission" date="2016-10" db="EMBL/GenBank/DDBJ databases">
        <authorList>
            <person name="de Groot N.N."/>
        </authorList>
    </citation>
    <scope>NUCLEOTIDE SEQUENCE [LARGE SCALE GENOMIC DNA]</scope>
    <source>
        <strain evidence="2 3">DSM 25383</strain>
    </source>
</reference>
<dbReference type="Proteomes" id="UP000183253">
    <property type="component" value="Unassembled WGS sequence"/>
</dbReference>
<feature type="transmembrane region" description="Helical" evidence="1">
    <location>
        <begin position="157"/>
        <end position="174"/>
    </location>
</feature>
<keyword evidence="3" id="KW-1185">Reference proteome</keyword>
<dbReference type="EMBL" id="FNRI01000007">
    <property type="protein sequence ID" value="SEA82997.1"/>
    <property type="molecule type" value="Genomic_DNA"/>
</dbReference>
<feature type="transmembrane region" description="Helical" evidence="1">
    <location>
        <begin position="86"/>
        <end position="108"/>
    </location>
</feature>
<evidence type="ECO:0000313" key="3">
    <source>
        <dbReference type="Proteomes" id="UP000183253"/>
    </source>
</evidence>
<dbReference type="AlphaFoldDB" id="A0A1H4EDU6"/>
<gene>
    <name evidence="2" type="ORF">SAMN05444145_10738</name>
</gene>
<evidence type="ECO:0000313" key="2">
    <source>
        <dbReference type="EMBL" id="SEA82997.1"/>
    </source>
</evidence>
<feature type="transmembrane region" description="Helical" evidence="1">
    <location>
        <begin position="56"/>
        <end position="74"/>
    </location>
</feature>
<name>A0A1H4EDU6_9BACT</name>
<feature type="transmembrane region" description="Helical" evidence="1">
    <location>
        <begin position="20"/>
        <end position="44"/>
    </location>
</feature>
<dbReference type="RefSeq" id="WP_010265183.1">
    <property type="nucleotide sequence ID" value="NZ_CAEG01000016.1"/>
</dbReference>
<protein>
    <submittedName>
        <fullName evidence="2">Uncharacterized protein</fullName>
    </submittedName>
</protein>
<accession>A0A1H4EDU6</accession>
<sequence>MDQSLFGDSVPRKAGTRQTVAAVLFALYLIWDILSVTGVLYLMLQDAMLTSPVTRFVMPAIELLLPMAGFALLIPGAANRATKTATVLLSVGYGCTVLCFAGCALSLSAASGEVMYMQIEQMNAYCRWVSLACAVVSFFAFSVILRGNAIEPDTASWIGLLLLEAMIGAVRSLFNVVGTVEPEEHPFVSFPGKVFLVVCIVLLIVAYVRLARCTAFSGAGTDAPQGVYSPLNKYMAGIVVASGVTLAALWAVYRFAAPWLRTL</sequence>
<keyword evidence="1" id="KW-1133">Transmembrane helix</keyword>
<keyword evidence="1" id="KW-0472">Membrane</keyword>
<feature type="transmembrane region" description="Helical" evidence="1">
    <location>
        <begin position="194"/>
        <end position="210"/>
    </location>
</feature>
<organism evidence="2 3">
    <name type="scientific">Alistipes timonensis JC136</name>
    <dbReference type="NCBI Taxonomy" id="1033731"/>
    <lineage>
        <taxon>Bacteria</taxon>
        <taxon>Pseudomonadati</taxon>
        <taxon>Bacteroidota</taxon>
        <taxon>Bacteroidia</taxon>
        <taxon>Bacteroidales</taxon>
        <taxon>Rikenellaceae</taxon>
        <taxon>Alistipes</taxon>
    </lineage>
</organism>
<proteinExistence type="predicted"/>
<feature type="transmembrane region" description="Helical" evidence="1">
    <location>
        <begin position="128"/>
        <end position="145"/>
    </location>
</feature>
<dbReference type="OrthoDB" id="9928333at2"/>
<feature type="transmembrane region" description="Helical" evidence="1">
    <location>
        <begin position="231"/>
        <end position="253"/>
    </location>
</feature>